<keyword evidence="1" id="KW-0677">Repeat</keyword>
<dbReference type="InterPro" id="IPR031325">
    <property type="entry name" value="RHS_repeat"/>
</dbReference>
<dbReference type="NCBIfam" id="TIGR01643">
    <property type="entry name" value="YD_repeat_2x"/>
    <property type="match status" value="2"/>
</dbReference>
<protein>
    <submittedName>
        <fullName evidence="5">Ricin-type beta-trefoil lectin domain protein</fullName>
    </submittedName>
</protein>
<feature type="domain" description="Hint" evidence="3">
    <location>
        <begin position="2193"/>
        <end position="2295"/>
    </location>
</feature>
<feature type="compositionally biased region" description="Polar residues" evidence="2">
    <location>
        <begin position="899"/>
        <end position="912"/>
    </location>
</feature>
<accession>A0ABW4ILK1</accession>
<dbReference type="Proteomes" id="UP001597261">
    <property type="component" value="Unassembled WGS sequence"/>
</dbReference>
<dbReference type="SMART" id="SM00306">
    <property type="entry name" value="HintN"/>
    <property type="match status" value="1"/>
</dbReference>
<evidence type="ECO:0000259" key="3">
    <source>
        <dbReference type="SMART" id="SM00306"/>
    </source>
</evidence>
<dbReference type="SUPFAM" id="SSF51294">
    <property type="entry name" value="Hedgehog/intein (Hint) domain"/>
    <property type="match status" value="1"/>
</dbReference>
<dbReference type="PROSITE" id="PS50231">
    <property type="entry name" value="RICIN_B_LECTIN"/>
    <property type="match status" value="1"/>
</dbReference>
<feature type="region of interest" description="Disordered" evidence="2">
    <location>
        <begin position="899"/>
        <end position="918"/>
    </location>
</feature>
<evidence type="ECO:0000259" key="4">
    <source>
        <dbReference type="SMART" id="SM00458"/>
    </source>
</evidence>
<dbReference type="InterPro" id="IPR030934">
    <property type="entry name" value="Intein_C"/>
</dbReference>
<dbReference type="Pfam" id="PF05593">
    <property type="entry name" value="RHS_repeat"/>
    <property type="match status" value="1"/>
</dbReference>
<feature type="region of interest" description="Disordered" evidence="2">
    <location>
        <begin position="2044"/>
        <end position="2078"/>
    </location>
</feature>
<gene>
    <name evidence="5" type="ORF">ACFSL4_08300</name>
</gene>
<dbReference type="Pfam" id="PF25023">
    <property type="entry name" value="TEN_YD-shell"/>
    <property type="match status" value="1"/>
</dbReference>
<evidence type="ECO:0000256" key="1">
    <source>
        <dbReference type="ARBA" id="ARBA00022737"/>
    </source>
</evidence>
<feature type="region of interest" description="Disordered" evidence="2">
    <location>
        <begin position="2214"/>
        <end position="2234"/>
    </location>
</feature>
<reference evidence="6" key="1">
    <citation type="journal article" date="2019" name="Int. J. Syst. Evol. Microbiol.">
        <title>The Global Catalogue of Microorganisms (GCM) 10K type strain sequencing project: providing services to taxonomists for standard genome sequencing and annotation.</title>
        <authorList>
            <consortium name="The Broad Institute Genomics Platform"/>
            <consortium name="The Broad Institute Genome Sequencing Center for Infectious Disease"/>
            <person name="Wu L."/>
            <person name="Ma J."/>
        </authorList>
    </citation>
    <scope>NUCLEOTIDE SEQUENCE [LARGE SCALE GENOMIC DNA]</scope>
    <source>
        <strain evidence="6">CGMCC 1.12470</strain>
    </source>
</reference>
<dbReference type="PROSITE" id="PS50818">
    <property type="entry name" value="INTEIN_C_TER"/>
    <property type="match status" value="1"/>
</dbReference>
<dbReference type="CDD" id="cd23451">
    <property type="entry name" value="beta-trefoil_Ricin_laminarinase"/>
    <property type="match status" value="1"/>
</dbReference>
<dbReference type="Pfam" id="PF07591">
    <property type="entry name" value="PT-HINT"/>
    <property type="match status" value="1"/>
</dbReference>
<evidence type="ECO:0000313" key="5">
    <source>
        <dbReference type="EMBL" id="MFD1658214.1"/>
    </source>
</evidence>
<dbReference type="InterPro" id="IPR006530">
    <property type="entry name" value="YD"/>
</dbReference>
<dbReference type="InterPro" id="IPR035992">
    <property type="entry name" value="Ricin_B-like_lectins"/>
</dbReference>
<feature type="domain" description="Ricin B lectin" evidence="4">
    <location>
        <begin position="1723"/>
        <end position="1848"/>
    </location>
</feature>
<dbReference type="EMBL" id="JBHUDX010000020">
    <property type="protein sequence ID" value="MFD1658214.1"/>
    <property type="molecule type" value="Genomic_DNA"/>
</dbReference>
<dbReference type="CDD" id="cd00081">
    <property type="entry name" value="Hint"/>
    <property type="match status" value="1"/>
</dbReference>
<dbReference type="InterPro" id="IPR036844">
    <property type="entry name" value="Hint_dom_sf"/>
</dbReference>
<evidence type="ECO:0000256" key="2">
    <source>
        <dbReference type="SAM" id="MobiDB-lite"/>
    </source>
</evidence>
<dbReference type="InterPro" id="IPR056823">
    <property type="entry name" value="TEN-like_YD-shell"/>
</dbReference>
<dbReference type="PANTHER" id="PTHR32305">
    <property type="match status" value="1"/>
</dbReference>
<organism evidence="5 6">
    <name type="scientific">Streptomyces caeni</name>
    <dbReference type="NCBI Taxonomy" id="2307231"/>
    <lineage>
        <taxon>Bacteria</taxon>
        <taxon>Bacillati</taxon>
        <taxon>Actinomycetota</taxon>
        <taxon>Actinomycetes</taxon>
        <taxon>Kitasatosporales</taxon>
        <taxon>Streptomycetaceae</taxon>
        <taxon>Streptomyces</taxon>
    </lineage>
</organism>
<feature type="compositionally biased region" description="Gly residues" evidence="2">
    <location>
        <begin position="2048"/>
        <end position="2072"/>
    </location>
</feature>
<dbReference type="InterPro" id="IPR022385">
    <property type="entry name" value="Rhs_assc_core"/>
</dbReference>
<dbReference type="PANTHER" id="PTHR32305:SF17">
    <property type="entry name" value="TRNA NUCLEASE WAPA"/>
    <property type="match status" value="1"/>
</dbReference>
<dbReference type="SUPFAM" id="SSF50370">
    <property type="entry name" value="Ricin B-like lectins"/>
    <property type="match status" value="1"/>
</dbReference>
<dbReference type="SMART" id="SM00458">
    <property type="entry name" value="RICIN"/>
    <property type="match status" value="1"/>
</dbReference>
<sequence length="2451" mass="260844">MDLIDLPAEETATDADTGVLDDLTGEATVSPVDYEPVHTTAPAGGTADVSLSAPVAGDLQQAGSLPVLLGAPEGATPEEAAALDGTWQVEVADPAQTSAAEVDGTLLTVTPPTTAGSASVDVALDYSDFEQLYSADWADRMQFVTYPECFLTTPQDEACNQATPLATENDGTAGQIKATVDVAAATGALGASQASLSGDGGSTTVPAVYHPASANGEVLKALLPQTGTSGGSVVLAATDSGSGAKGDYTATPLAASGTWSAGGSSGAFTWSQPVAVPPVPAGPAPNVAFGYSSQVVDGRTSATNNQASWIGDGWDYQPGSIERTYRTCRDDTGSGANNSGHKTSDLCWGSDNAVLSLGGSTTELVRDDATGTWVTSNGDGSRVERLKDTGKGNGDADGEYWRVTTRDGTQYYFGLNKLPGWSSGEQTTDSVLTVPVAGNQPGEPCYQSDFASSFCAQGWRWNLDYVVDVQGNAMSLWWGKESNYYAENEKYTTPVSYDRGGYLKRIDYGQRADALFTAAPVARVEFAVAERCFDEAETGLTCTDDAFASRDYGRYRLWYDTPANLYCSGETGKRCPVPSPTFWSRKRLSSVTTYAQRTQGSTTLSKVDKYLLTQSFPRTLTDTAPPLWLESVQRTGYAVDGTTQKLNAVEFSHNNLAMPNRVTTGASDPRPAFDRLRIRRVVTEYGGEIDVAYSDPCPSMATSAHPAPEDNGTRCYPVYWSPDPEQETIDWFNKYVVTSITQKPRVDGVPDLVTEYQYPTDGAGWAKNQTEFTKKTTRTYDQWRGYDQVTVLTGKNDPTTGIVRGKSVTRYFRGMDGDPLPGGGTRSVTVKDSTGADIATDEPAFQGMTAESLTYTQAGDDGTGGTVASRTVSYPSAHLLATRARTGVPDLKAYRTQTDQTVTVTPSSGTNPDDTRTSRTVRTSTLFDATYGLPYQVETLGDTGRSGDETCTLTSYLHNTGAWLIGLVEQTRTTAGTCDQAATATGDDVVSASRTAYDGQAYGAAPTKGLATEIWGTDGAGTGWIRTSTTTYDSYGRVTTVEDAAGDTGSTAYEPPSGQVFSTTATNALGYTSTTTVEPGRGTPVANTDANGRKVTQAYDALGRTTAVWTASQDPAADDPYKTFSYDTTVGKPVAVTTSTLRDNGSYAHAVTVYDGLGRPRQSQTDAVGGGRIVTDTLYNAAGTVRRTNNGYYAKGEPSTTLFELESDFTVPNATVTTYDGQGRPLTVTPYEAGTAKTAKRITNTYDQDATTIVPPIGSPATRSFTDALGRTVRIDHFTDALHAAHTSTTYAYDPRGNRTSATDTAGNTWSWQYDARGRRIQAVDPDTGTATTAYDDLDRPVTTTDSRGVTVWTGHDALGRTTEQRLDDDQGALLTRFTYDTIPGAKGQPVSATRYNDGVAITTTVTGYDAEYRPTGKNITIPFSLTTTATTGLDGTYTYAYTYTRTGLLQSVTVPAAGGLAQEKVITRYDADGLPTSTSGLDWYTTDTTYSPYGEVLRTVTGEMPHRVWTTNLFDENTGRLDRTVTDRETAGPHRVNDRYYTYDNAGDVTQLKDTDGAGATDRQCFTYDALGQLEQAWTSPNEGCTAPNHTTPAPVYSDTSGNVTAANVTSANDGYWQTYTYDELGNRTRLAEHDPTVTVTGGQVDTANDTTSTYTYGNSTGGQPHTLTGITTDTATIDTAADLTYDPAGNTATRTYGGDTQTLDWTWDGKVKTVSGFGKAGKGQLIGLDSKCLDLQSADTADGTPLQIHTCNGTKAQNFRLDTQTGALTILGKCVMPTGGATADDTPVTLADCTGDTDQQWTLANGALKHTASGKCLDVPGSNSADGTDLQIHTCNGSAAQQWSFSDQTDYLYDADGNRVIAATAGAHTLYLPDAELSTDATGAVAYCQRYYSQAGAPTVMRHTYGGSTSTLTALATDHHGTAVAGIALTTGQTIQRQRTDPFGVPRGTGDSHWQSHRGYLGGTDDSTTGLTHLGAREYDPDTGHFISADPVLDIADPLQMNGYAYANNNPVTRSDPTGLKLDNCAYYSNCTANGGTIDETHAAGGTHGSGGGGGRGHGTSAGGAGGSGGSSPTVNDLPYVGPRGGAVPVQNDQNFLRAYRQYFNSDIKWVDPLDDQARWLVQVGAMLNACETVDCAQIAYYLGLYHRANSAAGMYIGTDSVVGFAEVAAVGRAVVKGVRGTVKSEADRTFCSFTPDTKVLTGNGKTKPIGKIKTGDKVAAADPKNGKRKGSRTVVARLVHHDDDLVDLTIRSTDGHTSTLHTTSRHPFWDDTLQTWIPAGSLKPGHNLNTATNTHARVVAVKDQTGSADMYNLTVDDLHTYYVLAGQTPVLVHNSGGCLPALRDWSSQRFQFGNQSFLLDKKGMEHILTRHHPNYWDGSVKKTQSFFDSSMSVDDVQDAIGQVMRQNRDTLVQRGSQGMYQIRGNVNGVDYVLGMNRGRVGQFYPESP</sequence>
<keyword evidence="6" id="KW-1185">Reference proteome</keyword>
<name>A0ABW4ILK1_9ACTN</name>
<dbReference type="Pfam" id="PF00652">
    <property type="entry name" value="Ricin_B_lectin"/>
    <property type="match status" value="1"/>
</dbReference>
<evidence type="ECO:0000313" key="6">
    <source>
        <dbReference type="Proteomes" id="UP001597261"/>
    </source>
</evidence>
<dbReference type="Gene3D" id="2.180.10.10">
    <property type="entry name" value="RHS repeat-associated core"/>
    <property type="match status" value="2"/>
</dbReference>
<dbReference type="InterPro" id="IPR000772">
    <property type="entry name" value="Ricin_B_lectin"/>
</dbReference>
<dbReference type="Gene3D" id="2.80.10.50">
    <property type="match status" value="1"/>
</dbReference>
<feature type="region of interest" description="Disordered" evidence="2">
    <location>
        <begin position="1"/>
        <end position="21"/>
    </location>
</feature>
<dbReference type="InterPro" id="IPR003587">
    <property type="entry name" value="Hint_dom_N"/>
</dbReference>
<dbReference type="InterPro" id="IPR050708">
    <property type="entry name" value="T6SS_VgrG/RHS"/>
</dbReference>
<comment type="caution">
    <text evidence="5">The sequence shown here is derived from an EMBL/GenBank/DDBJ whole genome shotgun (WGS) entry which is preliminary data.</text>
</comment>
<dbReference type="NCBIfam" id="TIGR03696">
    <property type="entry name" value="Rhs_assc_core"/>
    <property type="match status" value="1"/>
</dbReference>
<dbReference type="Gene3D" id="2.170.16.10">
    <property type="entry name" value="Hedgehog/Intein (Hint) domain"/>
    <property type="match status" value="1"/>
</dbReference>
<dbReference type="NCBIfam" id="TIGR01443">
    <property type="entry name" value="intein_Cterm"/>
    <property type="match status" value="1"/>
</dbReference>
<proteinExistence type="predicted"/>